<gene>
    <name evidence="1" type="ORF">E0L93_12895</name>
</gene>
<dbReference type="AlphaFoldDB" id="A0A4R1BED5"/>
<comment type="caution">
    <text evidence="1">The sequence shown here is derived from an EMBL/GenBank/DDBJ whole genome shotgun (WGS) entry which is preliminary data.</text>
</comment>
<protein>
    <recommendedName>
        <fullName evidence="3">Exo-alpha-sialidase</fullName>
    </recommendedName>
</protein>
<accession>A0A4R1BED5</accession>
<evidence type="ECO:0000313" key="1">
    <source>
        <dbReference type="EMBL" id="TCJ15479.1"/>
    </source>
</evidence>
<dbReference type="RefSeq" id="WP_132692491.1">
    <property type="nucleotide sequence ID" value="NZ_SKBU01000025.1"/>
</dbReference>
<sequence>MSRRYRLPLPCVGLALAVIVALGVGTAAALMWQRADRSGEAGSESASATSTDDDVGYRDFSFSADGVTPAGYGPTGAKPQSKLWFNDGVWWSVLFNRAAEEYRIYRYNKYTRTWRDTGTVVDRRNRSMADTLWDGVYLYVVSATPDVDAGYGSAEFSRYSYDRSSRSYSLDAGFPVTITGGGMEAIVLAKDTTGKVWATYTRHGEVYVTHTLNSDLSWAKPFVLPVEGSTADPEDISAIIAFDGRIGVMWSNQLDDAFYFAIHKDGEPEDAWEASTALQGPGMANDHINLKADSDGRVYAAVKTRRDRVDRAPDAPETLLLVRDPGGDWTGHTFGRVSDDHTRPIVLLDEEHHSLYVFATAPRVTNGKHGGKIFYKVTSMDGISFEEGPGTPFIRRSTDPNVNDATSTKQNLSGTTGLMVAASDNVSGYYFHNFMDLKPVPDASANGK</sequence>
<reference evidence="1 2" key="1">
    <citation type="submission" date="2019-03" db="EMBL/GenBank/DDBJ databases">
        <title>Whole genome sequence of a novel Rubrobacter taiwanensis strain, isolated from Yellowstone National Park.</title>
        <authorList>
            <person name="Freed S."/>
            <person name="Ramaley R.F."/>
            <person name="Kyndt J.A."/>
        </authorList>
    </citation>
    <scope>NUCLEOTIDE SEQUENCE [LARGE SCALE GENOMIC DNA]</scope>
    <source>
        <strain evidence="1 2">Yellowstone</strain>
    </source>
</reference>
<dbReference type="Proteomes" id="UP000295244">
    <property type="component" value="Unassembled WGS sequence"/>
</dbReference>
<proteinExistence type="predicted"/>
<evidence type="ECO:0000313" key="2">
    <source>
        <dbReference type="Proteomes" id="UP000295244"/>
    </source>
</evidence>
<keyword evidence="2" id="KW-1185">Reference proteome</keyword>
<evidence type="ECO:0008006" key="3">
    <source>
        <dbReference type="Google" id="ProtNLM"/>
    </source>
</evidence>
<dbReference type="OrthoDB" id="9802683at2"/>
<dbReference type="EMBL" id="SKBU01000025">
    <property type="protein sequence ID" value="TCJ15479.1"/>
    <property type="molecule type" value="Genomic_DNA"/>
</dbReference>
<organism evidence="1 2">
    <name type="scientific">Rubrobacter taiwanensis</name>
    <dbReference type="NCBI Taxonomy" id="185139"/>
    <lineage>
        <taxon>Bacteria</taxon>
        <taxon>Bacillati</taxon>
        <taxon>Actinomycetota</taxon>
        <taxon>Rubrobacteria</taxon>
        <taxon>Rubrobacterales</taxon>
        <taxon>Rubrobacteraceae</taxon>
        <taxon>Rubrobacter</taxon>
    </lineage>
</organism>
<name>A0A4R1BED5_9ACTN</name>